<dbReference type="AlphaFoldDB" id="A0AAW7XB85"/>
<dbReference type="Proteomes" id="UP001169760">
    <property type="component" value="Unassembled WGS sequence"/>
</dbReference>
<comment type="caution">
    <text evidence="1">The sequence shown here is derived from an EMBL/GenBank/DDBJ whole genome shotgun (WGS) entry which is preliminary data.</text>
</comment>
<dbReference type="InterPro" id="IPR046199">
    <property type="entry name" value="DUF6231"/>
</dbReference>
<dbReference type="EMBL" id="JAUOPB010000015">
    <property type="protein sequence ID" value="MDO6424475.1"/>
    <property type="molecule type" value="Genomic_DNA"/>
</dbReference>
<protein>
    <submittedName>
        <fullName evidence="1">DUF6231 family protein</fullName>
    </submittedName>
</protein>
<evidence type="ECO:0000313" key="2">
    <source>
        <dbReference type="Proteomes" id="UP001169760"/>
    </source>
</evidence>
<dbReference type="Pfam" id="PF19742">
    <property type="entry name" value="DUF6231"/>
    <property type="match status" value="1"/>
</dbReference>
<proteinExistence type="predicted"/>
<organism evidence="1 2">
    <name type="scientific">Saccharophagus degradans</name>
    <dbReference type="NCBI Taxonomy" id="86304"/>
    <lineage>
        <taxon>Bacteria</taxon>
        <taxon>Pseudomonadati</taxon>
        <taxon>Pseudomonadota</taxon>
        <taxon>Gammaproteobacteria</taxon>
        <taxon>Cellvibrionales</taxon>
        <taxon>Cellvibrionaceae</taxon>
        <taxon>Saccharophagus</taxon>
    </lineage>
</organism>
<gene>
    <name evidence="1" type="ORF">Q4521_18455</name>
</gene>
<evidence type="ECO:0000313" key="1">
    <source>
        <dbReference type="EMBL" id="MDO6424475.1"/>
    </source>
</evidence>
<accession>A0AAW7XB85</accession>
<sequence>MEPIPATQTKPIDWTLITRLTIELGHKSVLVCTSEQSEQPPSDELPTIKTLTADTAQQHQHPEAFVVVYDCIDTLSPANGQMLLGHLKNLISPNILVVTPTQSNWKLTDFIAMGFKAISSPLLKQIGYTGYYYDLCTYNHKRTWNNPKFWANPENFNKFRW</sequence>
<name>A0AAW7XB85_9GAMM</name>
<dbReference type="RefSeq" id="WP_216064707.1">
    <property type="nucleotide sequence ID" value="NZ_JAHKPP010000034.1"/>
</dbReference>
<reference evidence="1" key="1">
    <citation type="submission" date="2023-07" db="EMBL/GenBank/DDBJ databases">
        <title>Genome content predicts the carbon catabolic preferences of heterotrophic bacteria.</title>
        <authorList>
            <person name="Gralka M."/>
        </authorList>
    </citation>
    <scope>NUCLEOTIDE SEQUENCE</scope>
    <source>
        <strain evidence="1">I3M17_2</strain>
    </source>
</reference>